<name>A0ABS6BXA0_9CLOT</name>
<evidence type="ECO:0000313" key="1">
    <source>
        <dbReference type="EMBL" id="MBU3161231.1"/>
    </source>
</evidence>
<gene>
    <name evidence="1" type="ORF">KPL37_16045</name>
</gene>
<sequence>MYYIIRTLNGYLTRKERTLEFSFNTDINFAYALDNVSEVQEIIKGTNIIGEIVMMKYSEKSNTTKG</sequence>
<comment type="caution">
    <text evidence="1">The sequence shown here is derived from an EMBL/GenBank/DDBJ whole genome shotgun (WGS) entry which is preliminary data.</text>
</comment>
<dbReference type="RefSeq" id="WP_216151001.1">
    <property type="nucleotide sequence ID" value="NZ_JAHLDV010000053.1"/>
</dbReference>
<reference evidence="1 2" key="1">
    <citation type="submission" date="2021-06" db="EMBL/GenBank/DDBJ databases">
        <title>Clostridia strains as spoilage organisms.</title>
        <authorList>
            <person name="Wambui J."/>
            <person name="Stephan R."/>
            <person name="Stevens M.J.A."/>
        </authorList>
    </citation>
    <scope>NUCLEOTIDE SEQUENCE [LARGE SCALE GENOMIC DNA]</scope>
    <source>
        <strain evidence="1 2">DSM 14204</strain>
    </source>
</reference>
<dbReference type="EMBL" id="JAHLDV010000053">
    <property type="protein sequence ID" value="MBU3161231.1"/>
    <property type="molecule type" value="Genomic_DNA"/>
</dbReference>
<dbReference type="Proteomes" id="UP000776252">
    <property type="component" value="Unassembled WGS sequence"/>
</dbReference>
<accession>A0ABS6BXA0</accession>
<evidence type="ECO:0000313" key="2">
    <source>
        <dbReference type="Proteomes" id="UP000776252"/>
    </source>
</evidence>
<protein>
    <submittedName>
        <fullName evidence="1">Uncharacterized protein</fullName>
    </submittedName>
</protein>
<keyword evidence="2" id="KW-1185">Reference proteome</keyword>
<organism evidence="1 2">
    <name type="scientific">Clostridium frigoris</name>
    <dbReference type="NCBI Taxonomy" id="205327"/>
    <lineage>
        <taxon>Bacteria</taxon>
        <taxon>Bacillati</taxon>
        <taxon>Bacillota</taxon>
        <taxon>Clostridia</taxon>
        <taxon>Eubacteriales</taxon>
        <taxon>Clostridiaceae</taxon>
        <taxon>Clostridium</taxon>
    </lineage>
</organism>
<proteinExistence type="predicted"/>